<dbReference type="EMBL" id="JAIQCJ010002014">
    <property type="protein sequence ID" value="KAJ8785473.1"/>
    <property type="molecule type" value="Genomic_DNA"/>
</dbReference>
<dbReference type="GO" id="GO:0061910">
    <property type="term" value="P:autophagosome-endosome fusion"/>
    <property type="evidence" value="ECO:0007669"/>
    <property type="project" value="TreeGrafter"/>
</dbReference>
<dbReference type="InterPro" id="IPR048569">
    <property type="entry name" value="RUBC_PIKBD"/>
</dbReference>
<dbReference type="GO" id="GO:0000421">
    <property type="term" value="C:autophagosome membrane"/>
    <property type="evidence" value="ECO:0007669"/>
    <property type="project" value="TreeGrafter"/>
</dbReference>
<reference evidence="3 4" key="1">
    <citation type="submission" date="2022-11" db="EMBL/GenBank/DDBJ databases">
        <title>Whole genome sequence of Eschrichtius robustus ER-17-0199.</title>
        <authorList>
            <person name="Bruniche-Olsen A."/>
            <person name="Black A.N."/>
            <person name="Fields C.J."/>
            <person name="Walden K."/>
            <person name="Dewoody J.A."/>
        </authorList>
    </citation>
    <scope>NUCLEOTIDE SEQUENCE [LARGE SCALE GENOMIC DNA]</scope>
    <source>
        <strain evidence="3">ER-17-0199</strain>
        <tissue evidence="3">Blubber</tissue>
    </source>
</reference>
<dbReference type="PANTHER" id="PTHR45971:SF2">
    <property type="entry name" value="PROTEIN ASSOCIATED WITH UVRAG AS AUTOPHAGY ENHANCER"/>
    <property type="match status" value="1"/>
</dbReference>
<evidence type="ECO:0000313" key="3">
    <source>
        <dbReference type="EMBL" id="KAJ8785473.1"/>
    </source>
</evidence>
<evidence type="ECO:0000256" key="1">
    <source>
        <dbReference type="ARBA" id="ARBA00023006"/>
    </source>
</evidence>
<gene>
    <name evidence="3" type="ORF">J1605_007070</name>
</gene>
<comment type="caution">
    <text evidence="3">The sequence shown here is derived from an EMBL/GenBank/DDBJ whole genome shotgun (WGS) entry which is preliminary data.</text>
</comment>
<evidence type="ECO:0000259" key="2">
    <source>
        <dbReference type="SMART" id="SM01175"/>
    </source>
</evidence>
<name>A0AB34H203_ESCRO</name>
<keyword evidence="4" id="KW-1185">Reference proteome</keyword>
<protein>
    <recommendedName>
        <fullName evidence="2">Rubicon Homology domain-containing protein</fullName>
    </recommendedName>
</protein>
<dbReference type="SMART" id="SM01175">
    <property type="entry name" value="DUF4206"/>
    <property type="match status" value="1"/>
</dbReference>
<dbReference type="InterPro" id="IPR052428">
    <property type="entry name" value="Autophagy_HostDef_Reg"/>
</dbReference>
<dbReference type="GO" id="GO:0097352">
    <property type="term" value="P:autophagosome maturation"/>
    <property type="evidence" value="ECO:0007669"/>
    <property type="project" value="TreeGrafter"/>
</dbReference>
<keyword evidence="1" id="KW-0072">Autophagy</keyword>
<evidence type="ECO:0000313" key="4">
    <source>
        <dbReference type="Proteomes" id="UP001159641"/>
    </source>
</evidence>
<dbReference type="GO" id="GO:1901981">
    <property type="term" value="F:phosphatidylinositol phosphate binding"/>
    <property type="evidence" value="ECO:0007669"/>
    <property type="project" value="TreeGrafter"/>
</dbReference>
<dbReference type="PANTHER" id="PTHR45971">
    <property type="entry name" value="PHOX (PX) DOMAIN-CONTAINING PROTEIN"/>
    <property type="match status" value="1"/>
</dbReference>
<dbReference type="GO" id="GO:0061909">
    <property type="term" value="P:autophagosome-lysosome fusion"/>
    <property type="evidence" value="ECO:0007669"/>
    <property type="project" value="TreeGrafter"/>
</dbReference>
<dbReference type="Proteomes" id="UP001159641">
    <property type="component" value="Unassembled WGS sequence"/>
</dbReference>
<dbReference type="AlphaFoldDB" id="A0AB34H203"/>
<accession>A0AB34H203</accession>
<organism evidence="3 4">
    <name type="scientific">Eschrichtius robustus</name>
    <name type="common">California gray whale</name>
    <name type="synonym">Eschrichtius gibbosus</name>
    <dbReference type="NCBI Taxonomy" id="9764"/>
    <lineage>
        <taxon>Eukaryota</taxon>
        <taxon>Metazoa</taxon>
        <taxon>Chordata</taxon>
        <taxon>Craniata</taxon>
        <taxon>Vertebrata</taxon>
        <taxon>Euteleostomi</taxon>
        <taxon>Mammalia</taxon>
        <taxon>Eutheria</taxon>
        <taxon>Laurasiatheria</taxon>
        <taxon>Artiodactyla</taxon>
        <taxon>Whippomorpha</taxon>
        <taxon>Cetacea</taxon>
        <taxon>Mysticeti</taxon>
        <taxon>Eschrichtiidae</taxon>
        <taxon>Eschrichtius</taxon>
    </lineage>
</organism>
<sequence>MCRRIPPDSASVFTGCCAVLQVSPVVETPTHCDVMKEDCKCDLDEFVIVELGDFSNATETCGCSCSSSKSVIYEPNFNSAELIAKELYHLFKKCWMSEVNYQLAGSLNAAGSIVVNEECVQKDFESSTDVVQEIKLKSRIRETGDWAPPRFQIIFNVHPPLKRDLMVAAQNFFCAGCGTPIEPKFMNRLRYCEYLGKYFCDCCHSYAESCTPARILRMWDFRRYYVSNFSKRLLDSIWNQPIFNLLHVGHGLYTKAKELDRVREIQEQLFHIGKLLKTCRFAERCYRWLGLAGGPVNGSTLKEFEQVPGHLTDELHLFSLEDLVRVKKGLLAPLLKDILKVSLAHVASCEVPSLPGMGMSVCTYLRKPATCLLTVVLLACSMQGLLSQAVLPALRVPPVCEDHSKEKTFGKFAFCGDVVPLTIVRKTALWLFEVSDVPTRGRQPHSFASKHFQIRLESPAGSFAHVLRRIPPELLNHRRENR</sequence>
<feature type="domain" description="Rubicon Homology" evidence="2">
    <location>
        <begin position="190"/>
        <end position="386"/>
    </location>
</feature>
<dbReference type="InterPro" id="IPR025258">
    <property type="entry name" value="RH_dom"/>
</dbReference>
<dbReference type="Pfam" id="PF21054">
    <property type="entry name" value="RUBC_PIKBD"/>
    <property type="match status" value="1"/>
</dbReference>
<dbReference type="Pfam" id="PF13901">
    <property type="entry name" value="RH_dom"/>
    <property type="match status" value="1"/>
</dbReference>
<proteinExistence type="predicted"/>